<protein>
    <submittedName>
        <fullName evidence="1">Uncharacterized protein</fullName>
    </submittedName>
</protein>
<proteinExistence type="predicted"/>
<keyword evidence="2" id="KW-1185">Reference proteome</keyword>
<comment type="caution">
    <text evidence="1">The sequence shown here is derived from an EMBL/GenBank/DDBJ whole genome shotgun (WGS) entry which is preliminary data.</text>
</comment>
<evidence type="ECO:0000313" key="1">
    <source>
        <dbReference type="EMBL" id="MED6162098.1"/>
    </source>
</evidence>
<dbReference type="EMBL" id="JASCZI010121524">
    <property type="protein sequence ID" value="MED6162098.1"/>
    <property type="molecule type" value="Genomic_DNA"/>
</dbReference>
<name>A0ABU6UPZ4_9FABA</name>
<sequence>MGGVGATNDRETRIVGLNLVVQFCLEEIGVVEEDLSVMVDDKALVQWIQGKDAVAWSQRFLRNKARSMEDLFLNAKLVLRKQAFQELGQMVRTSENGTRSLDQMGSELGWKKHDMRPSLC</sequence>
<gene>
    <name evidence="1" type="ORF">PIB30_067132</name>
</gene>
<evidence type="ECO:0000313" key="2">
    <source>
        <dbReference type="Proteomes" id="UP001341840"/>
    </source>
</evidence>
<organism evidence="1 2">
    <name type="scientific">Stylosanthes scabra</name>
    <dbReference type="NCBI Taxonomy" id="79078"/>
    <lineage>
        <taxon>Eukaryota</taxon>
        <taxon>Viridiplantae</taxon>
        <taxon>Streptophyta</taxon>
        <taxon>Embryophyta</taxon>
        <taxon>Tracheophyta</taxon>
        <taxon>Spermatophyta</taxon>
        <taxon>Magnoliopsida</taxon>
        <taxon>eudicotyledons</taxon>
        <taxon>Gunneridae</taxon>
        <taxon>Pentapetalae</taxon>
        <taxon>rosids</taxon>
        <taxon>fabids</taxon>
        <taxon>Fabales</taxon>
        <taxon>Fabaceae</taxon>
        <taxon>Papilionoideae</taxon>
        <taxon>50 kb inversion clade</taxon>
        <taxon>dalbergioids sensu lato</taxon>
        <taxon>Dalbergieae</taxon>
        <taxon>Pterocarpus clade</taxon>
        <taxon>Stylosanthes</taxon>
    </lineage>
</organism>
<dbReference type="Proteomes" id="UP001341840">
    <property type="component" value="Unassembled WGS sequence"/>
</dbReference>
<reference evidence="1 2" key="1">
    <citation type="journal article" date="2023" name="Plants (Basel)">
        <title>Bridging the Gap: Combining Genomics and Transcriptomics Approaches to Understand Stylosanthes scabra, an Orphan Legume from the Brazilian Caatinga.</title>
        <authorList>
            <person name="Ferreira-Neto J.R.C."/>
            <person name="da Silva M.D."/>
            <person name="Binneck E."/>
            <person name="de Melo N.F."/>
            <person name="da Silva R.H."/>
            <person name="de Melo A.L.T.M."/>
            <person name="Pandolfi V."/>
            <person name="Bustamante F.O."/>
            <person name="Brasileiro-Vidal A.C."/>
            <person name="Benko-Iseppon A.M."/>
        </authorList>
    </citation>
    <scope>NUCLEOTIDE SEQUENCE [LARGE SCALE GENOMIC DNA]</scope>
    <source>
        <tissue evidence="1">Leaves</tissue>
    </source>
</reference>
<accession>A0ABU6UPZ4</accession>